<dbReference type="AlphaFoldDB" id="A0A381V3R4"/>
<reference evidence="1" key="1">
    <citation type="submission" date="2018-05" db="EMBL/GenBank/DDBJ databases">
        <authorList>
            <person name="Lanie J.A."/>
            <person name="Ng W.-L."/>
            <person name="Kazmierczak K.M."/>
            <person name="Andrzejewski T.M."/>
            <person name="Davidsen T.M."/>
            <person name="Wayne K.J."/>
            <person name="Tettelin H."/>
            <person name="Glass J.I."/>
            <person name="Rusch D."/>
            <person name="Podicherti R."/>
            <person name="Tsui H.-C.T."/>
            <person name="Winkler M.E."/>
        </authorList>
    </citation>
    <scope>NUCLEOTIDE SEQUENCE</scope>
</reference>
<protein>
    <submittedName>
        <fullName evidence="1">Uncharacterized protein</fullName>
    </submittedName>
</protein>
<organism evidence="1">
    <name type="scientific">marine metagenome</name>
    <dbReference type="NCBI Taxonomy" id="408172"/>
    <lineage>
        <taxon>unclassified sequences</taxon>
        <taxon>metagenomes</taxon>
        <taxon>ecological metagenomes</taxon>
    </lineage>
</organism>
<dbReference type="EMBL" id="UINC01007735">
    <property type="protein sequence ID" value="SVA34844.1"/>
    <property type="molecule type" value="Genomic_DNA"/>
</dbReference>
<name>A0A381V3R4_9ZZZZ</name>
<proteinExistence type="predicted"/>
<sequence length="154" mass="17225">MIVVNNLKVSIRLLITLTLGLFLSCADNVSDDSEFVVPVIIPTGNEKYLQENSDYIYDQKNLRTYELKLPQSALDKIDADPAAEEYVEGMLIFEGDTISPVGIRYKGSVGAFVGCLTGDDWFNPSGKKTCSKLSMKVKINWDGRESLFYNLKKI</sequence>
<gene>
    <name evidence="1" type="ORF">METZ01_LOCUS87698</name>
</gene>
<feature type="non-terminal residue" evidence="1">
    <location>
        <position position="154"/>
    </location>
</feature>
<accession>A0A381V3R4</accession>
<evidence type="ECO:0000313" key="1">
    <source>
        <dbReference type="EMBL" id="SVA34844.1"/>
    </source>
</evidence>